<accession>A0A7R7TWA1</accession>
<organism evidence="1 2">
    <name type="scientific">Mycobacterium heckeshornense</name>
    <dbReference type="NCBI Taxonomy" id="110505"/>
    <lineage>
        <taxon>Bacteria</taxon>
        <taxon>Bacillati</taxon>
        <taxon>Actinomycetota</taxon>
        <taxon>Actinomycetes</taxon>
        <taxon>Mycobacteriales</taxon>
        <taxon>Mycobacteriaceae</taxon>
        <taxon>Mycobacterium</taxon>
    </lineage>
</organism>
<dbReference type="EMBL" id="AP024237">
    <property type="protein sequence ID" value="BCO35596.1"/>
    <property type="molecule type" value="Genomic_DNA"/>
</dbReference>
<dbReference type="SUPFAM" id="SSF55961">
    <property type="entry name" value="Bet v1-like"/>
    <property type="match status" value="1"/>
</dbReference>
<gene>
    <name evidence="1" type="ORF">MHEC_20290</name>
</gene>
<dbReference type="AlphaFoldDB" id="A0A7R7TWA1"/>
<dbReference type="Proteomes" id="UP000595446">
    <property type="component" value="Chromosome"/>
</dbReference>
<sequence length="139" mass="15350">MSASLCEAGTVHSIQVADETFVAADAARVGRTIADPASWRRWWPDLRLEVVEDRGDKGIRWAVTGALTGTMEIWLEPSLDGVLLHYFLHAEPSGVSAWQLARMNLARMTHRRRVAGKKMAFEVKAAVERSRPIGVSPVA</sequence>
<evidence type="ECO:0008006" key="3">
    <source>
        <dbReference type="Google" id="ProtNLM"/>
    </source>
</evidence>
<protein>
    <recommendedName>
        <fullName evidence="3">Polyketide cyclase / dehydrase and lipid transport</fullName>
    </recommendedName>
</protein>
<proteinExistence type="predicted"/>
<reference evidence="1 2" key="1">
    <citation type="submission" date="2020-12" db="EMBL/GenBank/DDBJ databases">
        <title>Complete genome sequence of Mycobacterium heckeshornense JCM 15655T, closely related to a pathogenic non-tuberculous mycobacterial species Mycobacterium xenopi.</title>
        <authorList>
            <person name="Yoshida M."/>
            <person name="Fukano H."/>
            <person name="Asakura T."/>
            <person name="Suzuki M."/>
            <person name="Hoshino Y."/>
        </authorList>
    </citation>
    <scope>NUCLEOTIDE SEQUENCE [LARGE SCALE GENOMIC DNA]</scope>
    <source>
        <strain evidence="1 2">JCM 15655</strain>
    </source>
</reference>
<evidence type="ECO:0000313" key="1">
    <source>
        <dbReference type="EMBL" id="BCO35596.1"/>
    </source>
</evidence>
<keyword evidence="2" id="KW-1185">Reference proteome</keyword>
<name>A0A7R7TWA1_9MYCO</name>
<evidence type="ECO:0000313" key="2">
    <source>
        <dbReference type="Proteomes" id="UP000595446"/>
    </source>
</evidence>